<protein>
    <recommendedName>
        <fullName evidence="1">Protein kinase domain-containing protein</fullName>
    </recommendedName>
</protein>
<dbReference type="Proteomes" id="UP001215151">
    <property type="component" value="Unassembled WGS sequence"/>
</dbReference>
<dbReference type="GO" id="GO:0005524">
    <property type="term" value="F:ATP binding"/>
    <property type="evidence" value="ECO:0007669"/>
    <property type="project" value="InterPro"/>
</dbReference>
<gene>
    <name evidence="2" type="ORF">ONZ51_g6837</name>
</gene>
<dbReference type="InterPro" id="IPR000719">
    <property type="entry name" value="Prot_kinase_dom"/>
</dbReference>
<evidence type="ECO:0000313" key="3">
    <source>
        <dbReference type="Proteomes" id="UP001215151"/>
    </source>
</evidence>
<proteinExistence type="predicted"/>
<dbReference type="PROSITE" id="PS50011">
    <property type="entry name" value="PROTEIN_KINASE_DOM"/>
    <property type="match status" value="1"/>
</dbReference>
<dbReference type="SUPFAM" id="SSF56112">
    <property type="entry name" value="Protein kinase-like (PK-like)"/>
    <property type="match status" value="1"/>
</dbReference>
<dbReference type="EMBL" id="JAPEVG010000171">
    <property type="protein sequence ID" value="KAJ8475017.1"/>
    <property type="molecule type" value="Genomic_DNA"/>
</dbReference>
<dbReference type="GO" id="GO:0004672">
    <property type="term" value="F:protein kinase activity"/>
    <property type="evidence" value="ECO:0007669"/>
    <property type="project" value="InterPro"/>
</dbReference>
<dbReference type="Gene3D" id="3.30.200.20">
    <property type="entry name" value="Phosphorylase Kinase, domain 1"/>
    <property type="match status" value="1"/>
</dbReference>
<dbReference type="InterPro" id="IPR011009">
    <property type="entry name" value="Kinase-like_dom_sf"/>
</dbReference>
<comment type="caution">
    <text evidence="2">The sequence shown here is derived from an EMBL/GenBank/DDBJ whole genome shotgun (WGS) entry which is preliminary data.</text>
</comment>
<accession>A0AAD7TRH8</accession>
<keyword evidence="3" id="KW-1185">Reference proteome</keyword>
<feature type="domain" description="Protein kinase" evidence="1">
    <location>
        <begin position="61"/>
        <end position="330"/>
    </location>
</feature>
<dbReference type="Gene3D" id="1.10.510.10">
    <property type="entry name" value="Transferase(Phosphotransferase) domain 1"/>
    <property type="match status" value="1"/>
</dbReference>
<sequence length="330" mass="37539">MKDTQSTVEAHDNPPWYAREPDGSIIFSGVPERLVGHPELVRRGIELDYAVKPVSLTLISRDTMTDILSLTQGVVFESIAKDEGPGDRGFVVKVLDLEDEELEIYERLLRYLDSPQNHTIPCEIVRNGHPMLIMPILSSIDFVVTRYCKSFGNLADVLYQLIEGVAFLHKHRIAHMDLCFGNVGGALSSSASYHATLRRGRVYIYDFNTSRQFSRGPDSQHSITLPETQTPPPDGLTHFNPYSWDVYCLGALFNELMDLYAEEKSNPPWLLHWYTRWLIASERGCRAVCRCRPTAQTALRVMSVVRWMVYALDWCSTSYQTFSTILSRAP</sequence>
<dbReference type="SMART" id="SM00220">
    <property type="entry name" value="S_TKc"/>
    <property type="match status" value="1"/>
</dbReference>
<organism evidence="2 3">
    <name type="scientific">Trametes cubensis</name>
    <dbReference type="NCBI Taxonomy" id="1111947"/>
    <lineage>
        <taxon>Eukaryota</taxon>
        <taxon>Fungi</taxon>
        <taxon>Dikarya</taxon>
        <taxon>Basidiomycota</taxon>
        <taxon>Agaricomycotina</taxon>
        <taxon>Agaricomycetes</taxon>
        <taxon>Polyporales</taxon>
        <taxon>Polyporaceae</taxon>
        <taxon>Trametes</taxon>
    </lineage>
</organism>
<evidence type="ECO:0000259" key="1">
    <source>
        <dbReference type="PROSITE" id="PS50011"/>
    </source>
</evidence>
<name>A0AAD7TRH8_9APHY</name>
<dbReference type="AlphaFoldDB" id="A0AAD7TRH8"/>
<reference evidence="2" key="1">
    <citation type="submission" date="2022-11" db="EMBL/GenBank/DDBJ databases">
        <title>Genome Sequence of Cubamyces cubensis.</title>
        <authorList>
            <person name="Buettner E."/>
        </authorList>
    </citation>
    <scope>NUCLEOTIDE SEQUENCE</scope>
    <source>
        <strain evidence="2">MPL-01</strain>
    </source>
</reference>
<evidence type="ECO:0000313" key="2">
    <source>
        <dbReference type="EMBL" id="KAJ8475017.1"/>
    </source>
</evidence>